<dbReference type="OrthoDB" id="3777979at2"/>
<proteinExistence type="predicted"/>
<dbReference type="Proteomes" id="UP000244867">
    <property type="component" value="Unassembled WGS sequence"/>
</dbReference>
<keyword evidence="1" id="KW-0472">Membrane</keyword>
<organism evidence="2 3">
    <name type="scientific">Nocardioides currus</name>
    <dbReference type="NCBI Taxonomy" id="2133958"/>
    <lineage>
        <taxon>Bacteria</taxon>
        <taxon>Bacillati</taxon>
        <taxon>Actinomycetota</taxon>
        <taxon>Actinomycetes</taxon>
        <taxon>Propionibacteriales</taxon>
        <taxon>Nocardioidaceae</taxon>
        <taxon>Nocardioides</taxon>
    </lineage>
</organism>
<feature type="transmembrane region" description="Helical" evidence="1">
    <location>
        <begin position="40"/>
        <end position="60"/>
    </location>
</feature>
<evidence type="ECO:0000313" key="3">
    <source>
        <dbReference type="Proteomes" id="UP000244867"/>
    </source>
</evidence>
<protein>
    <submittedName>
        <fullName evidence="2">Uncharacterized protein</fullName>
    </submittedName>
</protein>
<evidence type="ECO:0000256" key="1">
    <source>
        <dbReference type="SAM" id="Phobius"/>
    </source>
</evidence>
<dbReference type="EMBL" id="PYXZ01000009">
    <property type="protein sequence ID" value="PUA79634.1"/>
    <property type="molecule type" value="Genomic_DNA"/>
</dbReference>
<dbReference type="AlphaFoldDB" id="A0A2R7YTK9"/>
<comment type="caution">
    <text evidence="2">The sequence shown here is derived from an EMBL/GenBank/DDBJ whole genome shotgun (WGS) entry which is preliminary data.</text>
</comment>
<keyword evidence="3" id="KW-1185">Reference proteome</keyword>
<sequence>MTELLKDTMDQAADSLLAPDLDVQAMVREGDRRVGRRRTAVVGAGVAAAVVAAIAVPSLLPQDQQRATEPVGFAAVFEAHQPSWATGSEVHVGGRSFDAGHQVFAYVQTTEGVVFSDPSGQVWASNGTQTVGVGRTDAEHPRLEADGSRVAWTTYGDGRPTEFTVYDQATGEVDGLAAQTGDAEVLALDGTDVYARDGREIVRWSLATGTRTSLGRPTGIEIEDVKAGVIAHQLPHADDGATSPYFGRELGETLAPDFYQTLALSPDGTTALGESEADVPALADTATGAVTPITVPGYGFFVGFGWVDDDTYVGLGVNEPYQTTPLDLLECEVGGTCTVTAEAIGSAASGVVLPFGQSMDD</sequence>
<accession>A0A2R7YTK9</accession>
<gene>
    <name evidence="2" type="ORF">C7S10_18115</name>
</gene>
<keyword evidence="1" id="KW-1133">Transmembrane helix</keyword>
<name>A0A2R7YTK9_9ACTN</name>
<keyword evidence="1" id="KW-0812">Transmembrane</keyword>
<evidence type="ECO:0000313" key="2">
    <source>
        <dbReference type="EMBL" id="PUA79634.1"/>
    </source>
</evidence>
<dbReference type="SUPFAM" id="SSF63825">
    <property type="entry name" value="YWTD domain"/>
    <property type="match status" value="1"/>
</dbReference>
<dbReference type="RefSeq" id="WP_108345856.1">
    <property type="nucleotide sequence ID" value="NZ_PYXZ01000009.1"/>
</dbReference>
<reference evidence="2 3" key="1">
    <citation type="submission" date="2018-03" db="EMBL/GenBank/DDBJ databases">
        <authorList>
            <person name="Keele B.F."/>
        </authorList>
    </citation>
    <scope>NUCLEOTIDE SEQUENCE [LARGE SCALE GENOMIC DNA]</scope>
    <source>
        <strain evidence="2 3">IB-3</strain>
    </source>
</reference>